<dbReference type="SUPFAM" id="SSF53613">
    <property type="entry name" value="Ribokinase-like"/>
    <property type="match status" value="1"/>
</dbReference>
<dbReference type="Gene3D" id="3.40.1190.20">
    <property type="match status" value="1"/>
</dbReference>
<dbReference type="AlphaFoldDB" id="A0A9P1IZT6"/>
<evidence type="ECO:0000256" key="2">
    <source>
        <dbReference type="ARBA" id="ARBA00022723"/>
    </source>
</evidence>
<dbReference type="GO" id="GO:0016301">
    <property type="term" value="F:kinase activity"/>
    <property type="evidence" value="ECO:0007669"/>
    <property type="project" value="UniProtKB-KW"/>
</dbReference>
<gene>
    <name evidence="5" type="ORF">CAMP_LOCUS18101</name>
</gene>
<proteinExistence type="predicted"/>
<reference evidence="5" key="1">
    <citation type="submission" date="2022-11" db="EMBL/GenBank/DDBJ databases">
        <authorList>
            <person name="Kikuchi T."/>
        </authorList>
    </citation>
    <scope>NUCLEOTIDE SEQUENCE</scope>
    <source>
        <strain evidence="5">PS1010</strain>
    </source>
</reference>
<dbReference type="InterPro" id="IPR029056">
    <property type="entry name" value="Ribokinase-like"/>
</dbReference>
<evidence type="ECO:0000256" key="3">
    <source>
        <dbReference type="ARBA" id="ARBA00022777"/>
    </source>
</evidence>
<name>A0A9P1IZT6_9PELO</name>
<comment type="caution">
    <text evidence="5">The sequence shown here is derived from an EMBL/GenBank/DDBJ whole genome shotgun (WGS) entry which is preliminary data.</text>
</comment>
<dbReference type="EMBL" id="CANHGI010000006">
    <property type="protein sequence ID" value="CAI5455464.1"/>
    <property type="molecule type" value="Genomic_DNA"/>
</dbReference>
<dbReference type="GO" id="GO:0046872">
    <property type="term" value="F:metal ion binding"/>
    <property type="evidence" value="ECO:0007669"/>
    <property type="project" value="UniProtKB-KW"/>
</dbReference>
<dbReference type="Pfam" id="PF00294">
    <property type="entry name" value="PfkB"/>
    <property type="match status" value="1"/>
</dbReference>
<dbReference type="GO" id="GO:0006796">
    <property type="term" value="P:phosphate-containing compound metabolic process"/>
    <property type="evidence" value="ECO:0007669"/>
    <property type="project" value="UniProtKB-ARBA"/>
</dbReference>
<dbReference type="GO" id="GO:0005737">
    <property type="term" value="C:cytoplasm"/>
    <property type="evidence" value="ECO:0007669"/>
    <property type="project" value="TreeGrafter"/>
</dbReference>
<dbReference type="OrthoDB" id="198885at2759"/>
<dbReference type="PROSITE" id="PS00584">
    <property type="entry name" value="PFKB_KINASES_2"/>
    <property type="match status" value="1"/>
</dbReference>
<evidence type="ECO:0000313" key="5">
    <source>
        <dbReference type="EMBL" id="CAI5455464.1"/>
    </source>
</evidence>
<evidence type="ECO:0000313" key="6">
    <source>
        <dbReference type="Proteomes" id="UP001152747"/>
    </source>
</evidence>
<keyword evidence="2" id="KW-0479">Metal-binding</keyword>
<evidence type="ECO:0000259" key="4">
    <source>
        <dbReference type="Pfam" id="PF00294"/>
    </source>
</evidence>
<dbReference type="GO" id="GO:0004730">
    <property type="term" value="F:pseudouridylate synthase activity"/>
    <property type="evidence" value="ECO:0007669"/>
    <property type="project" value="TreeGrafter"/>
</dbReference>
<dbReference type="PANTHER" id="PTHR42909">
    <property type="entry name" value="ZGC:136858"/>
    <property type="match status" value="1"/>
</dbReference>
<keyword evidence="3" id="KW-0418">Kinase</keyword>
<dbReference type="CDD" id="cd01941">
    <property type="entry name" value="YeiC_kinase_like"/>
    <property type="match status" value="1"/>
</dbReference>
<dbReference type="InterPro" id="IPR002173">
    <property type="entry name" value="Carboh/pur_kinase_PfkB_CS"/>
</dbReference>
<dbReference type="PANTHER" id="PTHR42909:SF1">
    <property type="entry name" value="CARBOHYDRATE KINASE PFKB DOMAIN-CONTAINING PROTEIN"/>
    <property type="match status" value="1"/>
</dbReference>
<dbReference type="PROSITE" id="PS00583">
    <property type="entry name" value="PFKB_KINASES_1"/>
    <property type="match status" value="1"/>
</dbReference>
<organism evidence="5 6">
    <name type="scientific">Caenorhabditis angaria</name>
    <dbReference type="NCBI Taxonomy" id="860376"/>
    <lineage>
        <taxon>Eukaryota</taxon>
        <taxon>Metazoa</taxon>
        <taxon>Ecdysozoa</taxon>
        <taxon>Nematoda</taxon>
        <taxon>Chromadorea</taxon>
        <taxon>Rhabditida</taxon>
        <taxon>Rhabditina</taxon>
        <taxon>Rhabditomorpha</taxon>
        <taxon>Rhabditoidea</taxon>
        <taxon>Rhabditidae</taxon>
        <taxon>Peloderinae</taxon>
        <taxon>Caenorhabditis</taxon>
    </lineage>
</organism>
<dbReference type="GO" id="GO:0016798">
    <property type="term" value="F:hydrolase activity, acting on glycosyl bonds"/>
    <property type="evidence" value="ECO:0007669"/>
    <property type="project" value="TreeGrafter"/>
</dbReference>
<sequence length="310" mass="33879">MGTRFFLHINQKEDGGSYSGEVIQRMGGVARNHADAIARLGCDSIFLSAVGNDPNADFFHRECQHFDISRVQKIENSPTCTYLSMNFHGNVKYGITTCEPLLQKIETDLIMKNQDAIQNAEYVLIDGNLPVDVVSKAMEICSKFEKRVWFEPTDIKKVGKIFASGQVDLIHAASPNANEFLEWARYCGVSVGAEAIATPNNVLEVVKQKGDRLFLPNMEILVVSLAQNGTAVIYRDAQNHVQYLTLPPAINPSEVVSVSGAGDSFNSGFIAGIVHGKSLDDSLKIAQKCANLTLQSTLAVSDKINTSLLI</sequence>
<keyword evidence="1" id="KW-0808">Transferase</keyword>
<feature type="domain" description="Carbohydrate kinase PfkB" evidence="4">
    <location>
        <begin position="15"/>
        <end position="301"/>
    </location>
</feature>
<dbReference type="InterPro" id="IPR011611">
    <property type="entry name" value="PfkB_dom"/>
</dbReference>
<protein>
    <recommendedName>
        <fullName evidence="4">Carbohydrate kinase PfkB domain-containing protein</fullName>
    </recommendedName>
</protein>
<accession>A0A9P1IZT6</accession>
<keyword evidence="6" id="KW-1185">Reference proteome</keyword>
<dbReference type="Proteomes" id="UP001152747">
    <property type="component" value="Unassembled WGS sequence"/>
</dbReference>
<evidence type="ECO:0000256" key="1">
    <source>
        <dbReference type="ARBA" id="ARBA00022679"/>
    </source>
</evidence>